<evidence type="ECO:0000256" key="13">
    <source>
        <dbReference type="RuleBase" id="RU003572"/>
    </source>
</evidence>
<evidence type="ECO:0000259" key="15">
    <source>
        <dbReference type="Pfam" id="PF20656"/>
    </source>
</evidence>
<evidence type="ECO:0000256" key="9">
    <source>
        <dbReference type="ARBA" id="ARBA00047918"/>
    </source>
</evidence>
<feature type="domain" description="Malate synthase C-terminal" evidence="17">
    <location>
        <begin position="587"/>
        <end position="707"/>
    </location>
</feature>
<reference evidence="18 19" key="1">
    <citation type="submission" date="2012-11" db="EMBL/GenBank/DDBJ databases">
        <title>Whole genome sequence of Acidocella aminolytica 101 = DSM 11237.</title>
        <authorList>
            <person name="Azuma Y."/>
            <person name="Higashiura N."/>
            <person name="Hirakawa H."/>
            <person name="Matsushita K."/>
        </authorList>
    </citation>
    <scope>NUCLEOTIDE SEQUENCE [LARGE SCALE GENOMIC DNA]</scope>
    <source>
        <strain evidence="19">101 / DSM 11237</strain>
    </source>
</reference>
<comment type="similarity">
    <text evidence="10 13">Belongs to the malate synthase family. GlcB subfamily.</text>
</comment>
<keyword evidence="8 10" id="KW-0558">Oxidation</keyword>
<feature type="domain" description="Malate synthase N-terminal" evidence="15">
    <location>
        <begin position="17"/>
        <end position="69"/>
    </location>
</feature>
<dbReference type="EC" id="2.3.3.9" evidence="10 11"/>
<comment type="subcellular location">
    <subcellularLocation>
        <location evidence="10 13">Cytoplasm</location>
    </subcellularLocation>
</comment>
<dbReference type="InterPro" id="IPR011076">
    <property type="entry name" value="Malate_synth_sf"/>
</dbReference>
<dbReference type="NCBIfam" id="TIGR01345">
    <property type="entry name" value="malate_syn_G"/>
    <property type="match status" value="1"/>
</dbReference>
<evidence type="ECO:0000256" key="8">
    <source>
        <dbReference type="ARBA" id="ARBA00023097"/>
    </source>
</evidence>
<comment type="cofactor">
    <cofactor evidence="1 10">
        <name>Mg(2+)</name>
        <dbReference type="ChEBI" id="CHEBI:18420"/>
    </cofactor>
</comment>
<feature type="domain" description="Malate synthase G alpha-beta insertion" evidence="16">
    <location>
        <begin position="161"/>
        <end position="235"/>
    </location>
</feature>
<evidence type="ECO:0000256" key="3">
    <source>
        <dbReference type="ARBA" id="ARBA00022490"/>
    </source>
</evidence>
<evidence type="ECO:0000313" key="18">
    <source>
        <dbReference type="EMBL" id="GAN79912.1"/>
    </source>
</evidence>
<evidence type="ECO:0000256" key="11">
    <source>
        <dbReference type="NCBIfam" id="TIGR01345"/>
    </source>
</evidence>
<sequence length="717" mass="77966">MPEPRTSVSGLSVATVLYDFVNNEALPGTGLEQAVFWDGFAALLKRFAATNAVLLAKRDEIQAKLDDWYKAHKGQPHDQAAYEAFLREIGYLLPEPAPFMVETANVDDEIAHIPGPQLVVPVSNARYALNAANARWGSLYDALYGTDALPETDGAARGKGFNPIRADAVIARARAFLDARFALEEASHADVLGYRVVDGRLIALLPSGDAPLKNAAQFAGYKGEAIAPTAVLLKNHNLHAEIVIDPTHPIGKNDTAHIADIILESAISTIMDAEDSVAAVDAEDKVGVYRNWLGLMQGTLSAPVEKGGKTFERKLNPDRDYTAPDGSTLSLHGRSLLLVRNVGHHMLTDIITQDGAELPETVIDAVITSLIAKHDLAAKRNSRKGSVYIVKPKMHGPEEAANANALFGAAEELLKLPANTLKMGIMDEERRTSANLKACIAAAKSRVVFINTGFLDRTGDEIHTSMEAGAFLRKNDIKTQPWIKSYEDRNVDFGLECGLQGKAQIGKGMWAAPDQMAAMLEQKIAHPKAGANTAWVPSPTAATLHALHYHEVDVFARQNELKSRPAAKLSDLLTVPLAYGVNWSPAEIQQELDNNCQGLLGYVVRWVDQGVGCSKVPDIHDVGLMEDRATLRISSQHIANWLHHGIVTNDQVMETLKRMALVVDKQNADDAAYTPMAPAYNGPAFKAAMDLVFEGLTQPNGYTEFILTRRRREAKAA</sequence>
<evidence type="ECO:0000256" key="7">
    <source>
        <dbReference type="ARBA" id="ARBA00022842"/>
    </source>
</evidence>
<dbReference type="Pfam" id="PF01274">
    <property type="entry name" value="MS_TIM-barrel"/>
    <property type="match status" value="1"/>
</dbReference>
<protein>
    <recommendedName>
        <fullName evidence="10 11">Malate synthase G</fullName>
        <ecNumber evidence="10 11">2.3.3.9</ecNumber>
    </recommendedName>
</protein>
<feature type="binding site" evidence="10">
    <location>
        <position position="340"/>
    </location>
    <ligand>
        <name>glyoxylate</name>
        <dbReference type="ChEBI" id="CHEBI:36655"/>
    </ligand>
</feature>
<keyword evidence="3 10" id="KW-0963">Cytoplasm</keyword>
<dbReference type="EMBL" id="BANC01000034">
    <property type="protein sequence ID" value="GAN79912.1"/>
    <property type="molecule type" value="Genomic_DNA"/>
</dbReference>
<dbReference type="Gene3D" id="1.20.1220.12">
    <property type="entry name" value="Malate synthase, domain III"/>
    <property type="match status" value="1"/>
</dbReference>
<dbReference type="InterPro" id="IPR048355">
    <property type="entry name" value="MS_C"/>
</dbReference>
<evidence type="ECO:0000259" key="14">
    <source>
        <dbReference type="Pfam" id="PF01274"/>
    </source>
</evidence>
<comment type="caution">
    <text evidence="10">Lacks conserved residue(s) required for the propagation of feature annotation.</text>
</comment>
<evidence type="ECO:0000256" key="4">
    <source>
        <dbReference type="ARBA" id="ARBA00022532"/>
    </source>
</evidence>
<feature type="binding site" evidence="10">
    <location>
        <begin position="126"/>
        <end position="127"/>
    </location>
    <ligand>
        <name>acetyl-CoA</name>
        <dbReference type="ChEBI" id="CHEBI:57288"/>
    </ligand>
</feature>
<feature type="binding site" evidence="10">
    <location>
        <position position="537"/>
    </location>
    <ligand>
        <name>acetyl-CoA</name>
        <dbReference type="ChEBI" id="CHEBI:57288"/>
    </ligand>
</feature>
<evidence type="ECO:0000313" key="19">
    <source>
        <dbReference type="Proteomes" id="UP000032668"/>
    </source>
</evidence>
<dbReference type="GO" id="GO:0006099">
    <property type="term" value="P:tricarboxylic acid cycle"/>
    <property type="evidence" value="ECO:0007669"/>
    <property type="project" value="UniProtKB-KW"/>
</dbReference>
<dbReference type="Pfam" id="PF20658">
    <property type="entry name" value="MSG_insertion"/>
    <property type="match status" value="1"/>
</dbReference>
<dbReference type="InterPro" id="IPR048356">
    <property type="entry name" value="MS_N"/>
</dbReference>
<evidence type="ECO:0000256" key="10">
    <source>
        <dbReference type="HAMAP-Rule" id="MF_00641"/>
    </source>
</evidence>
<feature type="binding site" evidence="10">
    <location>
        <position position="456"/>
    </location>
    <ligand>
        <name>Mg(2+)</name>
        <dbReference type="ChEBI" id="CHEBI:18420"/>
    </ligand>
</feature>
<dbReference type="GO" id="GO:0005829">
    <property type="term" value="C:cytosol"/>
    <property type="evidence" value="ECO:0007669"/>
    <property type="project" value="TreeGrafter"/>
</dbReference>
<dbReference type="PANTHER" id="PTHR42739:SF1">
    <property type="entry name" value="MALATE SYNTHASE G"/>
    <property type="match status" value="1"/>
</dbReference>
<dbReference type="AlphaFoldDB" id="A0A0D6PE20"/>
<dbReference type="InterPro" id="IPR044856">
    <property type="entry name" value="Malate_synth_C_sf"/>
</dbReference>
<proteinExistence type="inferred from homology"/>
<dbReference type="InterPro" id="IPR006253">
    <property type="entry name" value="Malate_synthG"/>
</dbReference>
<feature type="modified residue" description="Cysteine sulfenic acid (-SOH)" evidence="10">
    <location>
        <position position="613"/>
    </location>
</feature>
<dbReference type="InterPro" id="IPR046363">
    <property type="entry name" value="MS_N_TIM-barrel_dom"/>
</dbReference>
<comment type="subunit">
    <text evidence="10">Monomer.</text>
</comment>
<keyword evidence="4 10" id="KW-0816">Tricarboxylic acid cycle</keyword>
<dbReference type="Proteomes" id="UP000032668">
    <property type="component" value="Unassembled WGS sequence"/>
</dbReference>
<dbReference type="RefSeq" id="WP_048878337.1">
    <property type="nucleotide sequence ID" value="NZ_BANC01000034.1"/>
</dbReference>
<feature type="active site" description="Proton acceptor" evidence="10 12">
    <location>
        <position position="340"/>
    </location>
</feature>
<evidence type="ECO:0000256" key="2">
    <source>
        <dbReference type="ARBA" id="ARBA00022435"/>
    </source>
</evidence>
<feature type="binding site" evidence="10">
    <location>
        <position position="276"/>
    </location>
    <ligand>
        <name>acetyl-CoA</name>
        <dbReference type="ChEBI" id="CHEBI:57288"/>
    </ligand>
</feature>
<dbReference type="GO" id="GO:0009436">
    <property type="term" value="P:glyoxylate catabolic process"/>
    <property type="evidence" value="ECO:0007669"/>
    <property type="project" value="TreeGrafter"/>
</dbReference>
<comment type="catalytic activity">
    <reaction evidence="9 10 13">
        <text>glyoxylate + acetyl-CoA + H2O = (S)-malate + CoA + H(+)</text>
        <dbReference type="Rhea" id="RHEA:18181"/>
        <dbReference type="ChEBI" id="CHEBI:15377"/>
        <dbReference type="ChEBI" id="CHEBI:15378"/>
        <dbReference type="ChEBI" id="CHEBI:15589"/>
        <dbReference type="ChEBI" id="CHEBI:36655"/>
        <dbReference type="ChEBI" id="CHEBI:57287"/>
        <dbReference type="ChEBI" id="CHEBI:57288"/>
        <dbReference type="EC" id="2.3.3.9"/>
    </reaction>
</comment>
<evidence type="ECO:0000256" key="6">
    <source>
        <dbReference type="ARBA" id="ARBA00022723"/>
    </source>
</evidence>
<evidence type="ECO:0000256" key="1">
    <source>
        <dbReference type="ARBA" id="ARBA00001946"/>
    </source>
</evidence>
<keyword evidence="7 10" id="KW-0460">Magnesium</keyword>
<evidence type="ECO:0000256" key="5">
    <source>
        <dbReference type="ARBA" id="ARBA00022679"/>
    </source>
</evidence>
<dbReference type="GO" id="GO:0000287">
    <property type="term" value="F:magnesium ion binding"/>
    <property type="evidence" value="ECO:0007669"/>
    <property type="project" value="TreeGrafter"/>
</dbReference>
<feature type="domain" description="Malate synthase TIM barrel" evidence="14">
    <location>
        <begin position="337"/>
        <end position="573"/>
    </location>
</feature>
<dbReference type="NCBIfam" id="NF002825">
    <property type="entry name" value="PRK02999.1"/>
    <property type="match status" value="1"/>
</dbReference>
<feature type="binding site" evidence="10">
    <location>
        <position position="313"/>
    </location>
    <ligand>
        <name>acetyl-CoA</name>
        <dbReference type="ChEBI" id="CHEBI:57288"/>
    </ligand>
</feature>
<organism evidence="18 19">
    <name type="scientific">Acidocella aminolytica 101 = DSM 11237</name>
    <dbReference type="NCBI Taxonomy" id="1120923"/>
    <lineage>
        <taxon>Bacteria</taxon>
        <taxon>Pseudomonadati</taxon>
        <taxon>Pseudomonadota</taxon>
        <taxon>Alphaproteobacteria</taxon>
        <taxon>Acetobacterales</taxon>
        <taxon>Acidocellaceae</taxon>
        <taxon>Acidocella</taxon>
    </lineage>
</organism>
<dbReference type="GO" id="GO:0006097">
    <property type="term" value="P:glyoxylate cycle"/>
    <property type="evidence" value="ECO:0007669"/>
    <property type="project" value="UniProtKB-UniRule"/>
</dbReference>
<dbReference type="UniPathway" id="UPA00703">
    <property type="reaction ID" value="UER00720"/>
</dbReference>
<dbReference type="Gene3D" id="3.20.20.360">
    <property type="entry name" value="Malate synthase, domain 3"/>
    <property type="match status" value="2"/>
</dbReference>
<dbReference type="InterPro" id="IPR048357">
    <property type="entry name" value="MSG_insertion"/>
</dbReference>
<gene>
    <name evidence="10" type="primary">glcB</name>
    <name evidence="18" type="ORF">Aam_034_056</name>
</gene>
<keyword evidence="6 10" id="KW-0479">Metal-binding</keyword>
<dbReference type="PANTHER" id="PTHR42739">
    <property type="entry name" value="MALATE SYNTHASE G"/>
    <property type="match status" value="1"/>
</dbReference>
<feature type="binding site" evidence="10">
    <location>
        <begin position="453"/>
        <end position="456"/>
    </location>
    <ligand>
        <name>glyoxylate</name>
        <dbReference type="ChEBI" id="CHEBI:36655"/>
    </ligand>
</feature>
<dbReference type="HAMAP" id="MF_00641">
    <property type="entry name" value="Malate_synth_G"/>
    <property type="match status" value="1"/>
</dbReference>
<feature type="binding site" evidence="10">
    <location>
        <position position="428"/>
    </location>
    <ligand>
        <name>Mg(2+)</name>
        <dbReference type="ChEBI" id="CHEBI:18420"/>
    </ligand>
</feature>
<dbReference type="Pfam" id="PF20659">
    <property type="entry name" value="MS_C"/>
    <property type="match status" value="1"/>
</dbReference>
<dbReference type="OrthoDB" id="9762054at2"/>
<dbReference type="SUPFAM" id="SSF51645">
    <property type="entry name" value="Malate synthase G"/>
    <property type="match status" value="1"/>
</dbReference>
<dbReference type="InterPro" id="IPR001465">
    <property type="entry name" value="Malate_synthase_TIM"/>
</dbReference>
<keyword evidence="2 10" id="KW-0329">Glyoxylate bypass</keyword>
<evidence type="ECO:0000256" key="12">
    <source>
        <dbReference type="PIRSR" id="PIRSR601465-50"/>
    </source>
</evidence>
<feature type="active site" description="Proton donor" evidence="10 12">
    <location>
        <position position="627"/>
    </location>
</feature>
<keyword evidence="19" id="KW-1185">Reference proteome</keyword>
<evidence type="ECO:0000259" key="17">
    <source>
        <dbReference type="Pfam" id="PF20659"/>
    </source>
</evidence>
<dbReference type="Pfam" id="PF20656">
    <property type="entry name" value="MS_N"/>
    <property type="match status" value="1"/>
</dbReference>
<comment type="pathway">
    <text evidence="10 13">Carbohydrate metabolism; glyoxylate cycle; (S)-malate from isocitrate: step 2/2.</text>
</comment>
<keyword evidence="5 10" id="KW-0808">Transferase</keyword>
<dbReference type="GO" id="GO:0004474">
    <property type="term" value="F:malate synthase activity"/>
    <property type="evidence" value="ECO:0007669"/>
    <property type="project" value="UniProtKB-UniRule"/>
</dbReference>
<comment type="function">
    <text evidence="10">Involved in the glycolate utilization. Catalyzes the condensation and subsequent hydrolysis of acetyl-coenzyme A (acetyl-CoA) and glyoxylate to form malate and CoA.</text>
</comment>
<accession>A0A0D6PE20</accession>
<feature type="binding site" evidence="10">
    <location>
        <position position="428"/>
    </location>
    <ligand>
        <name>glyoxylate</name>
        <dbReference type="ChEBI" id="CHEBI:36655"/>
    </ligand>
</feature>
<feature type="binding site" evidence="10">
    <location>
        <position position="119"/>
    </location>
    <ligand>
        <name>acetyl-CoA</name>
        <dbReference type="ChEBI" id="CHEBI:57288"/>
    </ligand>
</feature>
<name>A0A0D6PE20_9PROT</name>
<comment type="caution">
    <text evidence="18">The sequence shown here is derived from an EMBL/GenBank/DDBJ whole genome shotgun (WGS) entry which is preliminary data.</text>
</comment>
<dbReference type="STRING" id="1120923.SAMN02746095_00871"/>
<evidence type="ECO:0000259" key="16">
    <source>
        <dbReference type="Pfam" id="PF20658"/>
    </source>
</evidence>